<feature type="non-terminal residue" evidence="1">
    <location>
        <position position="50"/>
    </location>
</feature>
<proteinExistence type="predicted"/>
<sequence>MQPKIVPTTEDILKNDIFKYSKKYLKTSDTLENMNANNKNIVSFLLLLLL</sequence>
<accession>A0A0B6Y0F4</accession>
<reference evidence="1" key="1">
    <citation type="submission" date="2014-12" db="EMBL/GenBank/DDBJ databases">
        <title>Insight into the proteome of Arion vulgaris.</title>
        <authorList>
            <person name="Aradska J."/>
            <person name="Bulat T."/>
            <person name="Smidak R."/>
            <person name="Sarate P."/>
            <person name="Gangsoo J."/>
            <person name="Sialana F."/>
            <person name="Bilban M."/>
            <person name="Lubec G."/>
        </authorList>
    </citation>
    <scope>NUCLEOTIDE SEQUENCE</scope>
    <source>
        <tissue evidence="1">Skin</tissue>
    </source>
</reference>
<dbReference type="EMBL" id="HACG01002922">
    <property type="protein sequence ID" value="CEK49787.1"/>
    <property type="molecule type" value="Transcribed_RNA"/>
</dbReference>
<organism evidence="1">
    <name type="scientific">Arion vulgaris</name>
    <dbReference type="NCBI Taxonomy" id="1028688"/>
    <lineage>
        <taxon>Eukaryota</taxon>
        <taxon>Metazoa</taxon>
        <taxon>Spiralia</taxon>
        <taxon>Lophotrochozoa</taxon>
        <taxon>Mollusca</taxon>
        <taxon>Gastropoda</taxon>
        <taxon>Heterobranchia</taxon>
        <taxon>Euthyneura</taxon>
        <taxon>Panpulmonata</taxon>
        <taxon>Eupulmonata</taxon>
        <taxon>Stylommatophora</taxon>
        <taxon>Helicina</taxon>
        <taxon>Arionoidea</taxon>
        <taxon>Arionidae</taxon>
        <taxon>Arion</taxon>
    </lineage>
</organism>
<evidence type="ECO:0000313" key="1">
    <source>
        <dbReference type="EMBL" id="CEK49787.1"/>
    </source>
</evidence>
<protein>
    <submittedName>
        <fullName evidence="1">Uncharacterized protein</fullName>
    </submittedName>
</protein>
<dbReference type="AlphaFoldDB" id="A0A0B6Y0F4"/>
<gene>
    <name evidence="1" type="primary">ORF8848</name>
</gene>
<name>A0A0B6Y0F4_9EUPU</name>